<dbReference type="AlphaFoldDB" id="A0A847ET93"/>
<dbReference type="GO" id="GO:0003723">
    <property type="term" value="F:RNA binding"/>
    <property type="evidence" value="ECO:0007669"/>
    <property type="project" value="UniProtKB-UniRule"/>
</dbReference>
<dbReference type="GO" id="GO:0000179">
    <property type="term" value="F:rRNA (adenine-N6,N6-)-dimethyltransferase activity"/>
    <property type="evidence" value="ECO:0007669"/>
    <property type="project" value="UniProtKB-UniRule"/>
</dbReference>
<feature type="binding site" evidence="5">
    <location>
        <position position="98"/>
    </location>
    <ligand>
        <name>S-adenosyl-L-methionine</name>
        <dbReference type="ChEBI" id="CHEBI:59789"/>
    </ligand>
</feature>
<dbReference type="PROSITE" id="PS51689">
    <property type="entry name" value="SAM_RNA_A_N6_MT"/>
    <property type="match status" value="1"/>
</dbReference>
<dbReference type="Gene3D" id="1.10.8.100">
    <property type="entry name" value="Ribosomal RNA adenine dimethylase-like, domain 2"/>
    <property type="match status" value="1"/>
</dbReference>
<dbReference type="InterPro" id="IPR020598">
    <property type="entry name" value="rRNA_Ade_methylase_Trfase_N"/>
</dbReference>
<evidence type="ECO:0000256" key="4">
    <source>
        <dbReference type="ARBA" id="ARBA00022884"/>
    </source>
</evidence>
<evidence type="ECO:0000256" key="3">
    <source>
        <dbReference type="ARBA" id="ARBA00022691"/>
    </source>
</evidence>
<dbReference type="SUPFAM" id="SSF53335">
    <property type="entry name" value="S-adenosyl-L-methionine-dependent methyltransferases"/>
    <property type="match status" value="1"/>
</dbReference>
<keyword evidence="2 5" id="KW-0808">Transferase</keyword>
<feature type="domain" description="Ribosomal RNA adenine methylase transferase N-terminal" evidence="6">
    <location>
        <begin position="16"/>
        <end position="180"/>
    </location>
</feature>
<gene>
    <name evidence="7" type="ORF">GX618_00790</name>
</gene>
<accession>A0A847ET93</accession>
<evidence type="ECO:0000256" key="1">
    <source>
        <dbReference type="ARBA" id="ARBA00022603"/>
    </source>
</evidence>
<dbReference type="InterPro" id="IPR023165">
    <property type="entry name" value="rRNA_Ade_diMease-like_C"/>
</dbReference>
<dbReference type="Pfam" id="PF00398">
    <property type="entry name" value="RrnaAD"/>
    <property type="match status" value="1"/>
</dbReference>
<evidence type="ECO:0000313" key="8">
    <source>
        <dbReference type="Proteomes" id="UP000554004"/>
    </source>
</evidence>
<dbReference type="Gene3D" id="3.40.50.150">
    <property type="entry name" value="Vaccinia Virus protein VP39"/>
    <property type="match status" value="1"/>
</dbReference>
<feature type="binding site" evidence="5">
    <location>
        <position position="57"/>
    </location>
    <ligand>
        <name>S-adenosyl-L-methionine</name>
        <dbReference type="ChEBI" id="CHEBI:59789"/>
    </ligand>
</feature>
<feature type="binding site" evidence="5">
    <location>
        <position position="9"/>
    </location>
    <ligand>
        <name>S-adenosyl-L-methionine</name>
        <dbReference type="ChEBI" id="CHEBI:59789"/>
    </ligand>
</feature>
<evidence type="ECO:0000259" key="6">
    <source>
        <dbReference type="SMART" id="SM00650"/>
    </source>
</evidence>
<dbReference type="PANTHER" id="PTHR11727:SF7">
    <property type="entry name" value="DIMETHYLADENOSINE TRANSFERASE-RELATED"/>
    <property type="match status" value="1"/>
</dbReference>
<feature type="binding site" evidence="5">
    <location>
        <position position="82"/>
    </location>
    <ligand>
        <name>S-adenosyl-L-methionine</name>
        <dbReference type="ChEBI" id="CHEBI:59789"/>
    </ligand>
</feature>
<dbReference type="EMBL" id="JAAZAL010000027">
    <property type="protein sequence ID" value="NLE30798.1"/>
    <property type="molecule type" value="Genomic_DNA"/>
</dbReference>
<sequence length="280" mass="33066">MVDIIYSQNIYQNQENLERIINSINLCNTDIVIDIGAGNGVITKELVKHSNNVIAYELDSQYFEILKDRFKENEQLVLINDDFLLSSLPAKEFKIFANIPFSLTSEIISKITSPNSKLVEAYLFVQKESAERYIGKPINTQISTILSYLYNIDIIEIFDKWDFNPIPNIDIVLLKIKKKEIAEKEFLLYRDFVTYVFNQRNSNVIDTFKKLFTNNQLHFIKGYLLKNRFVKPSDIPSKYYLEIFNYFKGNGINYINRVKGYYIKHIEQHIKRERVNRTRI</sequence>
<dbReference type="InterPro" id="IPR001737">
    <property type="entry name" value="KsgA/Erm"/>
</dbReference>
<comment type="caution">
    <text evidence="7">The sequence shown here is derived from an EMBL/GenBank/DDBJ whole genome shotgun (WGS) entry which is preliminary data.</text>
</comment>
<comment type="caution">
    <text evidence="5">Lacks conserved residue(s) required for the propagation of feature annotation.</text>
</comment>
<evidence type="ECO:0000256" key="2">
    <source>
        <dbReference type="ARBA" id="ARBA00022679"/>
    </source>
</evidence>
<dbReference type="InterPro" id="IPR029063">
    <property type="entry name" value="SAM-dependent_MTases_sf"/>
</dbReference>
<dbReference type="InterPro" id="IPR020596">
    <property type="entry name" value="rRNA_Ade_Mease_Trfase_CS"/>
</dbReference>
<feature type="binding site" evidence="5">
    <location>
        <position position="36"/>
    </location>
    <ligand>
        <name>S-adenosyl-L-methionine</name>
        <dbReference type="ChEBI" id="CHEBI:59789"/>
    </ligand>
</feature>
<dbReference type="PROSITE" id="PS01131">
    <property type="entry name" value="RRNA_A_DIMETH"/>
    <property type="match status" value="1"/>
</dbReference>
<evidence type="ECO:0000256" key="5">
    <source>
        <dbReference type="PROSITE-ProRule" id="PRU01026"/>
    </source>
</evidence>
<dbReference type="Proteomes" id="UP000554004">
    <property type="component" value="Unassembled WGS sequence"/>
</dbReference>
<evidence type="ECO:0000313" key="7">
    <source>
        <dbReference type="EMBL" id="NLE30798.1"/>
    </source>
</evidence>
<dbReference type="PANTHER" id="PTHR11727">
    <property type="entry name" value="DIMETHYLADENOSINE TRANSFERASE"/>
    <property type="match status" value="1"/>
</dbReference>
<protein>
    <recommendedName>
        <fullName evidence="6">Ribosomal RNA adenine methylase transferase N-terminal domain-containing protein</fullName>
    </recommendedName>
</protein>
<comment type="similarity">
    <text evidence="5">Belongs to the class I-like SAM-binding methyltransferase superfamily. rRNA adenine N(6)-methyltransferase family.</text>
</comment>
<keyword evidence="4 5" id="KW-0694">RNA-binding</keyword>
<name>A0A847ET93_9BACT</name>
<keyword evidence="3 5" id="KW-0949">S-adenosyl-L-methionine</keyword>
<dbReference type="SMART" id="SM00650">
    <property type="entry name" value="rADc"/>
    <property type="match status" value="1"/>
</dbReference>
<organism evidence="7 8">
    <name type="scientific">Candidatus Dojkabacteria bacterium</name>
    <dbReference type="NCBI Taxonomy" id="2099670"/>
    <lineage>
        <taxon>Bacteria</taxon>
        <taxon>Candidatus Dojkabacteria</taxon>
    </lineage>
</organism>
<keyword evidence="1 5" id="KW-0489">Methyltransferase</keyword>
<reference evidence="7 8" key="1">
    <citation type="journal article" date="2020" name="Biotechnol. Biofuels">
        <title>New insights from the biogas microbiome by comprehensive genome-resolved metagenomics of nearly 1600 species originating from multiple anaerobic digesters.</title>
        <authorList>
            <person name="Campanaro S."/>
            <person name="Treu L."/>
            <person name="Rodriguez-R L.M."/>
            <person name="Kovalovszki A."/>
            <person name="Ziels R.M."/>
            <person name="Maus I."/>
            <person name="Zhu X."/>
            <person name="Kougias P.G."/>
            <person name="Basile A."/>
            <person name="Luo G."/>
            <person name="Schluter A."/>
            <person name="Konstantinidis K.T."/>
            <person name="Angelidaki I."/>
        </authorList>
    </citation>
    <scope>NUCLEOTIDE SEQUENCE [LARGE SCALE GENOMIC DNA]</scope>
    <source>
        <strain evidence="7">AS06rmzACSIP_421</strain>
    </source>
</reference>
<proteinExistence type="inferred from homology"/>